<dbReference type="EMBL" id="JANBUW010001490">
    <property type="protein sequence ID" value="KAJ2843224.1"/>
    <property type="molecule type" value="Genomic_DNA"/>
</dbReference>
<gene>
    <name evidence="1" type="ORF">IWW36_005637</name>
</gene>
<reference evidence="1" key="1">
    <citation type="submission" date="2022-07" db="EMBL/GenBank/DDBJ databases">
        <title>Phylogenomic reconstructions and comparative analyses of Kickxellomycotina fungi.</title>
        <authorList>
            <person name="Reynolds N.K."/>
            <person name="Stajich J.E."/>
            <person name="Barry K."/>
            <person name="Grigoriev I.V."/>
            <person name="Crous P."/>
            <person name="Smith M.E."/>
        </authorList>
    </citation>
    <scope>NUCLEOTIDE SEQUENCE</scope>
    <source>
        <strain evidence="1">NRRL 1566</strain>
    </source>
</reference>
<dbReference type="OrthoDB" id="343783at2759"/>
<proteinExistence type="predicted"/>
<comment type="caution">
    <text evidence="1">The sequence shown here is derived from an EMBL/GenBank/DDBJ whole genome shotgun (WGS) entry which is preliminary data.</text>
</comment>
<keyword evidence="2" id="KW-1185">Reference proteome</keyword>
<dbReference type="Proteomes" id="UP001139887">
    <property type="component" value="Unassembled WGS sequence"/>
</dbReference>
<name>A0A9W8I5X7_9FUNG</name>
<sequence>MCLDYDIVDKDLLMRMLPCLLAAQLFRFAINMLKMICEIPRYADLGDLSQFWNQALSGYLLQISQSSDSSHIPTTLSVLKACLCSPDLLCIDGVAIVSSLLENSGKSTGSLSLRLACIVIDVLPCSQQAITALHAVVSNMDPDSLGQLVQQLLELSSSEPLCGSVELAVDWKLSRSLSLVFDHVDAHGLYEQCLLRLPLRKALHVYVQNRIFYDKLLAAVNMCMEREKRQLAEQLVAKYYSVRPVDVLAQDALSVGVSLDEATESDQTTDLTVSSKTIDISIAARKRILRIPDSLKLDIYMRSHK</sequence>
<accession>A0A9W8I5X7</accession>
<evidence type="ECO:0000313" key="1">
    <source>
        <dbReference type="EMBL" id="KAJ2843224.1"/>
    </source>
</evidence>
<dbReference type="AlphaFoldDB" id="A0A9W8I5X7"/>
<evidence type="ECO:0000313" key="2">
    <source>
        <dbReference type="Proteomes" id="UP001139887"/>
    </source>
</evidence>
<organism evidence="1 2">
    <name type="scientific">Coemansia brasiliensis</name>
    <dbReference type="NCBI Taxonomy" id="2650707"/>
    <lineage>
        <taxon>Eukaryota</taxon>
        <taxon>Fungi</taxon>
        <taxon>Fungi incertae sedis</taxon>
        <taxon>Zoopagomycota</taxon>
        <taxon>Kickxellomycotina</taxon>
        <taxon>Kickxellomycetes</taxon>
        <taxon>Kickxellales</taxon>
        <taxon>Kickxellaceae</taxon>
        <taxon>Coemansia</taxon>
    </lineage>
</organism>
<protein>
    <submittedName>
        <fullName evidence="1">Uncharacterized protein</fullName>
    </submittedName>
</protein>